<feature type="domain" description="Release factor glutamine methyltransferase N-terminal" evidence="7">
    <location>
        <begin position="41"/>
        <end position="96"/>
    </location>
</feature>
<dbReference type="Gene3D" id="3.40.50.150">
    <property type="entry name" value="Vaccinia Virus protein VP39"/>
    <property type="match status" value="1"/>
</dbReference>
<dbReference type="InterPro" id="IPR029063">
    <property type="entry name" value="SAM-dependent_MTases_sf"/>
</dbReference>
<dbReference type="InterPro" id="IPR040758">
    <property type="entry name" value="PrmC_N"/>
</dbReference>
<comment type="function">
    <text evidence="5">Methylates the class 1 translation termination release factors RF1/PrfA and RF2/PrfB on the glutamine residue of the universally conserved GGQ motif.</text>
</comment>
<name>A0AAU9CFX2_9BACT</name>
<evidence type="ECO:0000259" key="6">
    <source>
        <dbReference type="Pfam" id="PF05175"/>
    </source>
</evidence>
<dbReference type="PANTHER" id="PTHR18895:SF74">
    <property type="entry name" value="MTRF1L RELEASE FACTOR GLUTAMINE METHYLTRANSFERASE"/>
    <property type="match status" value="1"/>
</dbReference>
<evidence type="ECO:0000256" key="1">
    <source>
        <dbReference type="ARBA" id="ARBA00022603"/>
    </source>
</evidence>
<dbReference type="NCBIfam" id="TIGR00536">
    <property type="entry name" value="hemK_fam"/>
    <property type="match status" value="1"/>
</dbReference>
<feature type="binding site" evidence="5">
    <location>
        <position position="163"/>
    </location>
    <ligand>
        <name>S-adenosyl-L-methionine</name>
        <dbReference type="ChEBI" id="CHEBI:59789"/>
    </ligand>
</feature>
<keyword evidence="2 5" id="KW-0808">Transferase</keyword>
<evidence type="ECO:0000313" key="9">
    <source>
        <dbReference type="Proteomes" id="UP001348817"/>
    </source>
</evidence>
<dbReference type="NCBIfam" id="TIGR03534">
    <property type="entry name" value="RF_mod_PrmC"/>
    <property type="match status" value="1"/>
</dbReference>
<dbReference type="Proteomes" id="UP001348817">
    <property type="component" value="Chromosome"/>
</dbReference>
<dbReference type="GO" id="GO:0032259">
    <property type="term" value="P:methylation"/>
    <property type="evidence" value="ECO:0007669"/>
    <property type="project" value="UniProtKB-KW"/>
</dbReference>
<sequence length="304" mass="34380">MKLKYLEASHVETLFFLSNMRNIKAIVETALAEIGELYDEREARNVAGRLLEDLFGITRMDILTDRQMNWGESEDERFSEALRRIATGEPLQYIVGKAPFYGREFLVNPATLIPRPETEELVDLVIKDNQGFRGRILDIGTGTGCIPITLAAELSGCQTEGLDISDGALDTARKNAEALGVDTVFRKSDILTDELEENTYDIIISNPPYVRDSEKALMHRNVLEHEPHTALFVSDSDPLLFYRRIAHLASEALRQNGRLYFEINEAFGEATAEMMRQSGFHQIRILKDLQGKDRIVAGEIQARF</sequence>
<protein>
    <recommendedName>
        <fullName evidence="5">Release factor glutamine methyltransferase</fullName>
        <shortName evidence="5">RF MTase</shortName>
        <ecNumber evidence="5">2.1.1.297</ecNumber>
    </recommendedName>
    <alternativeName>
        <fullName evidence="5">N5-glutamine methyltransferase PrmC</fullName>
    </alternativeName>
    <alternativeName>
        <fullName evidence="5">Protein-(glutamine-N5) MTase PrmC</fullName>
    </alternativeName>
    <alternativeName>
        <fullName evidence="5">Protein-glutamine N-methyltransferase PrmC</fullName>
    </alternativeName>
</protein>
<dbReference type="Pfam" id="PF17827">
    <property type="entry name" value="PrmC_N"/>
    <property type="match status" value="1"/>
</dbReference>
<feature type="domain" description="Methyltransferase small" evidence="6">
    <location>
        <begin position="129"/>
        <end position="216"/>
    </location>
</feature>
<dbReference type="KEGG" id="fax:FUAX_34780"/>
<feature type="binding site" evidence="5">
    <location>
        <begin position="206"/>
        <end position="209"/>
    </location>
    <ligand>
        <name>substrate</name>
    </ligand>
</feature>
<reference evidence="8 9" key="1">
    <citation type="submission" date="2021-12" db="EMBL/GenBank/DDBJ databases">
        <title>Genome sequencing of bacteria with rrn-lacking chromosome and rrn-plasmid.</title>
        <authorList>
            <person name="Anda M."/>
            <person name="Iwasaki W."/>
        </authorList>
    </citation>
    <scope>NUCLEOTIDE SEQUENCE [LARGE SCALE GENOMIC DNA]</scope>
    <source>
        <strain evidence="8 9">DSM 100852</strain>
    </source>
</reference>
<proteinExistence type="inferred from homology"/>
<evidence type="ECO:0000313" key="8">
    <source>
        <dbReference type="EMBL" id="BDD11046.1"/>
    </source>
</evidence>
<dbReference type="PANTHER" id="PTHR18895">
    <property type="entry name" value="HEMK METHYLTRANSFERASE"/>
    <property type="match status" value="1"/>
</dbReference>
<dbReference type="InterPro" id="IPR004556">
    <property type="entry name" value="HemK-like"/>
</dbReference>
<accession>A0AAU9CFX2</accession>
<dbReference type="InterPro" id="IPR050320">
    <property type="entry name" value="N5-glutamine_MTase"/>
</dbReference>
<dbReference type="InterPro" id="IPR007848">
    <property type="entry name" value="Small_mtfrase_dom"/>
</dbReference>
<evidence type="ECO:0000256" key="4">
    <source>
        <dbReference type="ARBA" id="ARBA00048391"/>
    </source>
</evidence>
<comment type="catalytic activity">
    <reaction evidence="4 5">
        <text>L-glutaminyl-[peptide chain release factor] + S-adenosyl-L-methionine = N(5)-methyl-L-glutaminyl-[peptide chain release factor] + S-adenosyl-L-homocysteine + H(+)</text>
        <dbReference type="Rhea" id="RHEA:42896"/>
        <dbReference type="Rhea" id="RHEA-COMP:10271"/>
        <dbReference type="Rhea" id="RHEA-COMP:10272"/>
        <dbReference type="ChEBI" id="CHEBI:15378"/>
        <dbReference type="ChEBI" id="CHEBI:30011"/>
        <dbReference type="ChEBI" id="CHEBI:57856"/>
        <dbReference type="ChEBI" id="CHEBI:59789"/>
        <dbReference type="ChEBI" id="CHEBI:61891"/>
        <dbReference type="EC" id="2.1.1.297"/>
    </reaction>
</comment>
<feature type="binding site" evidence="5">
    <location>
        <begin position="140"/>
        <end position="144"/>
    </location>
    <ligand>
        <name>S-adenosyl-L-methionine</name>
        <dbReference type="ChEBI" id="CHEBI:59789"/>
    </ligand>
</feature>
<dbReference type="Gene3D" id="1.10.8.10">
    <property type="entry name" value="DNA helicase RuvA subunit, C-terminal domain"/>
    <property type="match status" value="1"/>
</dbReference>
<dbReference type="CDD" id="cd02440">
    <property type="entry name" value="AdoMet_MTases"/>
    <property type="match status" value="1"/>
</dbReference>
<dbReference type="InterPro" id="IPR019874">
    <property type="entry name" value="RF_methyltr_PrmC"/>
</dbReference>
<feature type="binding site" evidence="5">
    <location>
        <position position="206"/>
    </location>
    <ligand>
        <name>S-adenosyl-L-methionine</name>
        <dbReference type="ChEBI" id="CHEBI:59789"/>
    </ligand>
</feature>
<dbReference type="RefSeq" id="WP_338392567.1">
    <property type="nucleotide sequence ID" value="NZ_AP025314.1"/>
</dbReference>
<keyword evidence="1 5" id="KW-0489">Methyltransferase</keyword>
<dbReference type="EMBL" id="AP025314">
    <property type="protein sequence ID" value="BDD11046.1"/>
    <property type="molecule type" value="Genomic_DNA"/>
</dbReference>
<keyword evidence="9" id="KW-1185">Reference proteome</keyword>
<evidence type="ECO:0000259" key="7">
    <source>
        <dbReference type="Pfam" id="PF17827"/>
    </source>
</evidence>
<evidence type="ECO:0000256" key="3">
    <source>
        <dbReference type="ARBA" id="ARBA00022691"/>
    </source>
</evidence>
<dbReference type="AlphaFoldDB" id="A0AAU9CFX2"/>
<dbReference type="GO" id="GO:0003676">
    <property type="term" value="F:nucleic acid binding"/>
    <property type="evidence" value="ECO:0007669"/>
    <property type="project" value="InterPro"/>
</dbReference>
<dbReference type="InterPro" id="IPR002052">
    <property type="entry name" value="DNA_methylase_N6_adenine_CS"/>
</dbReference>
<dbReference type="Pfam" id="PF05175">
    <property type="entry name" value="MTS"/>
    <property type="match status" value="1"/>
</dbReference>
<evidence type="ECO:0000256" key="2">
    <source>
        <dbReference type="ARBA" id="ARBA00022679"/>
    </source>
</evidence>
<dbReference type="PROSITE" id="PS00092">
    <property type="entry name" value="N6_MTASE"/>
    <property type="match status" value="1"/>
</dbReference>
<evidence type="ECO:0000256" key="5">
    <source>
        <dbReference type="HAMAP-Rule" id="MF_02126"/>
    </source>
</evidence>
<dbReference type="HAMAP" id="MF_02126">
    <property type="entry name" value="RF_methyltr_PrmC"/>
    <property type="match status" value="1"/>
</dbReference>
<comment type="similarity">
    <text evidence="5">Belongs to the protein N5-glutamine methyltransferase family. PrmC subfamily.</text>
</comment>
<organism evidence="8 9">
    <name type="scientific">Fulvitalea axinellae</name>
    <dbReference type="NCBI Taxonomy" id="1182444"/>
    <lineage>
        <taxon>Bacteria</taxon>
        <taxon>Pseudomonadati</taxon>
        <taxon>Bacteroidota</taxon>
        <taxon>Cytophagia</taxon>
        <taxon>Cytophagales</taxon>
        <taxon>Persicobacteraceae</taxon>
        <taxon>Fulvitalea</taxon>
    </lineage>
</organism>
<keyword evidence="3 5" id="KW-0949">S-adenosyl-L-methionine</keyword>
<dbReference type="EC" id="2.1.1.297" evidence="5"/>
<comment type="caution">
    <text evidence="5">Lacks conserved residue(s) required for the propagation of feature annotation.</text>
</comment>
<dbReference type="SUPFAM" id="SSF53335">
    <property type="entry name" value="S-adenosyl-L-methionine-dependent methyltransferases"/>
    <property type="match status" value="1"/>
</dbReference>
<gene>
    <name evidence="5 8" type="primary">prmC</name>
    <name evidence="8" type="ORF">FUAX_34780</name>
</gene>
<dbReference type="GO" id="GO:0102559">
    <property type="term" value="F:peptide chain release factor N(5)-glutamine methyltransferase activity"/>
    <property type="evidence" value="ECO:0007669"/>
    <property type="project" value="UniProtKB-EC"/>
</dbReference>